<feature type="coiled-coil region" evidence="1">
    <location>
        <begin position="176"/>
        <end position="229"/>
    </location>
</feature>
<feature type="region of interest" description="Disordered" evidence="2">
    <location>
        <begin position="77"/>
        <end position="116"/>
    </location>
</feature>
<dbReference type="EMBL" id="JAPFFF010000001">
    <property type="protein sequence ID" value="KAK8900348.1"/>
    <property type="molecule type" value="Genomic_DNA"/>
</dbReference>
<sequence>MSSQAPSQSESQQNENSNSDDMARLYQEVLKKRSLIIVEEDQLKPLLEYCLDYKQQCLEEEKYLLARDANELAESIKEEMQYRKEDQSANQSSTADESTETTKKISEFDQKIQEHDEQTKVKIQNLQKKQQDELEEFEKEWREVMPDKYRRPSKQLIELRQQAHTLGYAGKFEEANERQIEAKNLMQREHEQAKRKLDRDYEIAKNKFIKKQNEAMSILQQTCQQQRELLVSKKQITEQALEKRKLVLGSKPPQKQKSRSSSSIQNSAPSNSLNQTTSSNTQNRNTRKSSNFNPEERLPPIEPPNQKRNQTRKNISPKPLSQQSSFKENGSAPRTSTSPKLSPKSPTSQKPVQSEDQNPVQPEVSNPVQSEVQNSNSTPVGQENEGDDNNQATLDNILTDQVNQIVDDVNKQ</sequence>
<evidence type="ECO:0000256" key="2">
    <source>
        <dbReference type="SAM" id="MobiDB-lite"/>
    </source>
</evidence>
<name>A0ABR2LBG0_9EUKA</name>
<feature type="compositionally biased region" description="Low complexity" evidence="2">
    <location>
        <begin position="250"/>
        <end position="291"/>
    </location>
</feature>
<evidence type="ECO:0000256" key="1">
    <source>
        <dbReference type="SAM" id="Coils"/>
    </source>
</evidence>
<feature type="region of interest" description="Disordered" evidence="2">
    <location>
        <begin position="243"/>
        <end position="396"/>
    </location>
</feature>
<feature type="region of interest" description="Disordered" evidence="2">
    <location>
        <begin position="1"/>
        <end position="23"/>
    </location>
</feature>
<feature type="compositionally biased region" description="Basic and acidic residues" evidence="2">
    <location>
        <begin position="77"/>
        <end position="87"/>
    </location>
</feature>
<feature type="compositionally biased region" description="Polar residues" evidence="2">
    <location>
        <begin position="352"/>
        <end position="381"/>
    </location>
</feature>
<keyword evidence="1" id="KW-0175">Coiled coil</keyword>
<accession>A0ABR2LBG0</accession>
<reference evidence="3 4" key="1">
    <citation type="submission" date="2024-04" db="EMBL/GenBank/DDBJ databases">
        <title>Tritrichomonas musculus Genome.</title>
        <authorList>
            <person name="Alves-Ferreira E."/>
            <person name="Grigg M."/>
            <person name="Lorenzi H."/>
            <person name="Galac M."/>
        </authorList>
    </citation>
    <scope>NUCLEOTIDE SEQUENCE [LARGE SCALE GENOMIC DNA]</scope>
    <source>
        <strain evidence="3 4">EAF2021</strain>
    </source>
</reference>
<gene>
    <name evidence="3" type="ORF">M9Y10_002674</name>
</gene>
<dbReference type="PANTHER" id="PTHR47026">
    <property type="entry name" value="PIGMENTOSA GTPASE REGULATOR-LIKE PROTEIN, PUTATIVE-RELATED"/>
    <property type="match status" value="1"/>
</dbReference>
<feature type="compositionally biased region" description="Low complexity" evidence="2">
    <location>
        <begin position="1"/>
        <end position="19"/>
    </location>
</feature>
<dbReference type="PANTHER" id="PTHR47026:SF2">
    <property type="entry name" value="FLAGELLAR ASSOCIATED PROTEIN"/>
    <property type="match status" value="1"/>
</dbReference>
<comment type="caution">
    <text evidence="3">The sequence shown here is derived from an EMBL/GenBank/DDBJ whole genome shotgun (WGS) entry which is preliminary data.</text>
</comment>
<dbReference type="Proteomes" id="UP001470230">
    <property type="component" value="Unassembled WGS sequence"/>
</dbReference>
<feature type="compositionally biased region" description="Low complexity" evidence="2">
    <location>
        <begin position="333"/>
        <end position="351"/>
    </location>
</feature>
<organism evidence="3 4">
    <name type="scientific">Tritrichomonas musculus</name>
    <dbReference type="NCBI Taxonomy" id="1915356"/>
    <lineage>
        <taxon>Eukaryota</taxon>
        <taxon>Metamonada</taxon>
        <taxon>Parabasalia</taxon>
        <taxon>Tritrichomonadida</taxon>
        <taxon>Tritrichomonadidae</taxon>
        <taxon>Tritrichomonas</taxon>
    </lineage>
</organism>
<keyword evidence="4" id="KW-1185">Reference proteome</keyword>
<evidence type="ECO:0000313" key="4">
    <source>
        <dbReference type="Proteomes" id="UP001470230"/>
    </source>
</evidence>
<proteinExistence type="predicted"/>
<evidence type="ECO:0000313" key="3">
    <source>
        <dbReference type="EMBL" id="KAK8900348.1"/>
    </source>
</evidence>
<feature type="compositionally biased region" description="Basic and acidic residues" evidence="2">
    <location>
        <begin position="100"/>
        <end position="116"/>
    </location>
</feature>
<protein>
    <submittedName>
        <fullName evidence="3">Uncharacterized protein</fullName>
    </submittedName>
</protein>
<feature type="compositionally biased region" description="Polar residues" evidence="2">
    <location>
        <begin position="306"/>
        <end position="328"/>
    </location>
</feature>